<gene>
    <name evidence="1" type="ORF">DCG82_08620</name>
</gene>
<sequence length="146" mass="17669">MIKIVEIFYLTFLLLSFKEYENIKEVRFSSNVEYCEKNICIYKNLSGSIVFKDKKNIDISFDRKRFQSLKDLKSNDFLKHLFYPFLNEESIKFLIDDTLRMVTYKRNKKISDTLIFDGNFNLLKYVTYYKKSRVVLTVKNFEKIKD</sequence>
<protein>
    <submittedName>
        <fullName evidence="1">Uncharacterized protein</fullName>
    </submittedName>
</protein>
<dbReference type="EMBL" id="DMCX01000053">
    <property type="protein sequence ID" value="HAF08449.1"/>
    <property type="molecule type" value="Genomic_DNA"/>
</dbReference>
<reference evidence="1 2" key="1">
    <citation type="journal article" date="2018" name="Nat. Biotechnol.">
        <title>A standardized bacterial taxonomy based on genome phylogeny substantially revises the tree of life.</title>
        <authorList>
            <person name="Parks D.H."/>
            <person name="Chuvochina M."/>
            <person name="Waite D.W."/>
            <person name="Rinke C."/>
            <person name="Skarshewski A."/>
            <person name="Chaumeil P.A."/>
            <person name="Hugenholtz P."/>
        </authorList>
    </citation>
    <scope>NUCLEOTIDE SEQUENCE [LARGE SCALE GENOMIC DNA]</scope>
    <source>
        <strain evidence="1">UBA7921</strain>
    </source>
</reference>
<organism evidence="1 2">
    <name type="scientific">candidate division WOR-3 bacterium</name>
    <dbReference type="NCBI Taxonomy" id="2052148"/>
    <lineage>
        <taxon>Bacteria</taxon>
        <taxon>Bacteria division WOR-3</taxon>
    </lineage>
</organism>
<evidence type="ECO:0000313" key="2">
    <source>
        <dbReference type="Proteomes" id="UP000262454"/>
    </source>
</evidence>
<dbReference type="AlphaFoldDB" id="A0A348MN23"/>
<dbReference type="Proteomes" id="UP000262454">
    <property type="component" value="Unassembled WGS sequence"/>
</dbReference>
<evidence type="ECO:0000313" key="1">
    <source>
        <dbReference type="EMBL" id="HAF08449.1"/>
    </source>
</evidence>
<accession>A0A348MN23</accession>
<proteinExistence type="predicted"/>
<comment type="caution">
    <text evidence="1">The sequence shown here is derived from an EMBL/GenBank/DDBJ whole genome shotgun (WGS) entry which is preliminary data.</text>
</comment>
<name>A0A348MN23_UNCW3</name>